<dbReference type="Proteomes" id="UP000268436">
    <property type="component" value="Unassembled WGS sequence"/>
</dbReference>
<protein>
    <submittedName>
        <fullName evidence="1">Uncharacterized protein</fullName>
    </submittedName>
</protein>
<evidence type="ECO:0000313" key="1">
    <source>
        <dbReference type="EMBL" id="RUO15604.1"/>
    </source>
</evidence>
<gene>
    <name evidence="1" type="ORF">EJK54_1434</name>
</gene>
<comment type="caution">
    <text evidence="1">The sequence shown here is derived from an EMBL/GenBank/DDBJ whole genome shotgun (WGS) entry which is preliminary data.</text>
</comment>
<sequence>MDADAIIKRLIQMIKLKLVSNTVRGLSLSKKPRNLSEN</sequence>
<reference evidence="1 2" key="1">
    <citation type="submission" date="2018-12" db="EMBL/GenBank/DDBJ databases">
        <title>Persistence of Moraxella catarrhalis in Chronic Obstructive Pulmonary Disease and Regulation of the Hag/MID Adhesin.</title>
        <authorList>
            <person name="Murphy T."/>
            <person name="Zhao X."/>
            <person name="Vyas G."/>
            <person name="Aluvathingal J."/>
            <person name="Nadendla S."/>
            <person name="Tallon L."/>
            <person name="Tettelin H."/>
        </authorList>
    </citation>
    <scope>NUCLEOTIDE SEQUENCE [LARGE SCALE GENOMIC DNA]</scope>
    <source>
        <strain evidence="1 2">173P27B1</strain>
    </source>
</reference>
<dbReference type="EMBL" id="RYER01000019">
    <property type="protein sequence ID" value="RUO15604.1"/>
    <property type="molecule type" value="Genomic_DNA"/>
</dbReference>
<evidence type="ECO:0000313" key="2">
    <source>
        <dbReference type="Proteomes" id="UP000268436"/>
    </source>
</evidence>
<organism evidence="1 2">
    <name type="scientific">Moraxella catarrhalis</name>
    <name type="common">Branhamella catarrhalis</name>
    <dbReference type="NCBI Taxonomy" id="480"/>
    <lineage>
        <taxon>Bacteria</taxon>
        <taxon>Pseudomonadati</taxon>
        <taxon>Pseudomonadota</taxon>
        <taxon>Gammaproteobacteria</taxon>
        <taxon>Moraxellales</taxon>
        <taxon>Moraxellaceae</taxon>
        <taxon>Moraxella</taxon>
    </lineage>
</organism>
<keyword evidence="2" id="KW-1185">Reference proteome</keyword>
<name>A0ABY0BJE9_MORCA</name>
<accession>A0ABY0BJE9</accession>
<proteinExistence type="predicted"/>